<dbReference type="EMBL" id="CP014352">
    <property type="protein sequence ID" value="AMS05804.1"/>
    <property type="molecule type" value="Genomic_DNA"/>
</dbReference>
<reference evidence="3 5" key="1">
    <citation type="journal article" date="2016" name="Plant Dis.">
        <title>Improved production of propionic acid using genome shuffling.</title>
        <authorList>
            <person name="Luna-Flores C.H."/>
            <person name="Palfreyman R.W."/>
            <person name="Kromer J.O."/>
            <person name="Nielsen L.K."/>
            <person name="Marcellin E."/>
        </authorList>
    </citation>
    <scope>NUCLEOTIDE SEQUENCE [LARGE SCALE GENOMIC DNA]</scope>
    <source>
        <strain evidence="3 5">F3E8</strain>
    </source>
</reference>
<reference evidence="2 4" key="2">
    <citation type="submission" date="2016-02" db="EMBL/GenBank/DDBJ databases">
        <title>Complete Genome Sequence of Propionibacterium acidipropionici ATCC 55737.</title>
        <authorList>
            <person name="Luna Flores C.H."/>
            <person name="Nielsen L.K."/>
            <person name="Marcellin E."/>
        </authorList>
    </citation>
    <scope>NUCLEOTIDE SEQUENCE [LARGE SCALE GENOMIC DNA]</scope>
    <source>
        <strain evidence="2 4">ATCC 55737</strain>
    </source>
</reference>
<feature type="transmembrane region" description="Helical" evidence="1">
    <location>
        <begin position="98"/>
        <end position="123"/>
    </location>
</feature>
<keyword evidence="1" id="KW-0472">Membrane</keyword>
<keyword evidence="5" id="KW-1185">Reference proteome</keyword>
<feature type="transmembrane region" description="Helical" evidence="1">
    <location>
        <begin position="65"/>
        <end position="86"/>
    </location>
</feature>
<dbReference type="OrthoDB" id="3724330at2"/>
<evidence type="ECO:0000313" key="5">
    <source>
        <dbReference type="Proteomes" id="UP000178666"/>
    </source>
</evidence>
<dbReference type="AlphaFoldDB" id="A0A142KI66"/>
<dbReference type="Proteomes" id="UP000178666">
    <property type="component" value="Chromosome"/>
</dbReference>
<proteinExistence type="predicted"/>
<keyword evidence="1" id="KW-0812">Transmembrane</keyword>
<evidence type="ECO:0000313" key="4">
    <source>
        <dbReference type="Proteomes" id="UP000075221"/>
    </source>
</evidence>
<dbReference type="Proteomes" id="UP000075221">
    <property type="component" value="Chromosome"/>
</dbReference>
<dbReference type="RefSeq" id="WP_028701295.1">
    <property type="nucleotide sequence ID" value="NZ_CP013126.1"/>
</dbReference>
<feature type="transmembrane region" description="Helical" evidence="1">
    <location>
        <begin position="214"/>
        <end position="235"/>
    </location>
</feature>
<feature type="transmembrane region" description="Helical" evidence="1">
    <location>
        <begin position="179"/>
        <end position="202"/>
    </location>
</feature>
<sequence>MTRTPRTLRSFHLTIFSAMSALLVPLVILVLMIAVSVIIALIIGINTGLPLRDDVSMGMTYNMGAVFSIPGFLISYGALTVNRQFATAMAFGSTRRNFWIGSSLGFLVISLVTGVGSVLLMWLEKATGHWFIGARAMDVYTLGSGRAWQTLLTVTVLCLCSLYIGAGFGTVFRAWGAKVATAVAIGAGLVIAGAVALIVWQWDAWGPTLLEMGAWTLTVGTGIVGLIAMAASFIVNRRSGVTA</sequence>
<feature type="transmembrane region" description="Helical" evidence="1">
    <location>
        <begin position="147"/>
        <end position="172"/>
    </location>
</feature>
<name>A0A142KI66_9ACTN</name>
<keyword evidence="1" id="KW-1133">Transmembrane helix</keyword>
<evidence type="ECO:0000313" key="3">
    <source>
        <dbReference type="EMBL" id="AOZ47270.1"/>
    </source>
</evidence>
<gene>
    <name evidence="3" type="ORF">A8L58_11910</name>
    <name evidence="2" type="ORF">AXH35_10470</name>
</gene>
<evidence type="ECO:0000313" key="2">
    <source>
        <dbReference type="EMBL" id="AMS05804.1"/>
    </source>
</evidence>
<dbReference type="KEGG" id="aaci:ASQ49_04570"/>
<organism evidence="2 4">
    <name type="scientific">Acidipropionibacterium acidipropionici</name>
    <dbReference type="NCBI Taxonomy" id="1748"/>
    <lineage>
        <taxon>Bacteria</taxon>
        <taxon>Bacillati</taxon>
        <taxon>Actinomycetota</taxon>
        <taxon>Actinomycetes</taxon>
        <taxon>Propionibacteriales</taxon>
        <taxon>Propionibacteriaceae</taxon>
        <taxon>Acidipropionibacterium</taxon>
    </lineage>
</organism>
<feature type="transmembrane region" description="Helical" evidence="1">
    <location>
        <begin position="21"/>
        <end position="45"/>
    </location>
</feature>
<dbReference type="GeneID" id="88084312"/>
<accession>A0A142KI66</accession>
<protein>
    <recommendedName>
        <fullName evidence="6">ABC transporter permease</fullName>
    </recommendedName>
</protein>
<evidence type="ECO:0008006" key="6">
    <source>
        <dbReference type="Google" id="ProtNLM"/>
    </source>
</evidence>
<evidence type="ECO:0000256" key="1">
    <source>
        <dbReference type="SAM" id="Phobius"/>
    </source>
</evidence>
<dbReference type="EMBL" id="CP015970">
    <property type="protein sequence ID" value="AOZ47270.1"/>
    <property type="molecule type" value="Genomic_DNA"/>
</dbReference>